<organism evidence="1 2">
    <name type="scientific">Velamenicoccus archaeovorus</name>
    <dbReference type="NCBI Taxonomy" id="1930593"/>
    <lineage>
        <taxon>Bacteria</taxon>
        <taxon>Pseudomonadati</taxon>
        <taxon>Candidatus Omnitrophota</taxon>
        <taxon>Candidatus Velamenicoccus</taxon>
    </lineage>
</organism>
<reference evidence="1 2" key="1">
    <citation type="submission" date="2017-01" db="EMBL/GenBank/DDBJ databases">
        <title>First insights into the biology of 'candidatus Vampirococcus archaeovorus'.</title>
        <authorList>
            <person name="Kizina J."/>
            <person name="Jordan S."/>
            <person name="Stueber K."/>
            <person name="Reinhardt R."/>
            <person name="Harder J."/>
        </authorList>
    </citation>
    <scope>NUCLEOTIDE SEQUENCE [LARGE SCALE GENOMIC DNA]</scope>
    <source>
        <strain evidence="1 2">LiM</strain>
    </source>
</reference>
<dbReference type="Pfam" id="PF10096">
    <property type="entry name" value="DUF2334"/>
    <property type="match status" value="1"/>
</dbReference>
<keyword evidence="2" id="KW-1185">Reference proteome</keyword>
<dbReference type="KEGG" id="vai:BU251_04180"/>
<dbReference type="AlphaFoldDB" id="A0A410P447"/>
<protein>
    <recommendedName>
        <fullName evidence="3">NodB homology domain-containing protein</fullName>
    </recommendedName>
</protein>
<accession>A0A410P447</accession>
<evidence type="ECO:0008006" key="3">
    <source>
        <dbReference type="Google" id="ProtNLM"/>
    </source>
</evidence>
<dbReference type="SUPFAM" id="SSF88713">
    <property type="entry name" value="Glycoside hydrolase/deacetylase"/>
    <property type="match status" value="1"/>
</dbReference>
<dbReference type="InterPro" id="IPR011330">
    <property type="entry name" value="Glyco_hydro/deAcase_b/a-brl"/>
</dbReference>
<dbReference type="Proteomes" id="UP000287243">
    <property type="component" value="Chromosome"/>
</dbReference>
<proteinExistence type="predicted"/>
<dbReference type="GO" id="GO:0005975">
    <property type="term" value="P:carbohydrate metabolic process"/>
    <property type="evidence" value="ECO:0007669"/>
    <property type="project" value="InterPro"/>
</dbReference>
<dbReference type="InterPro" id="IPR018763">
    <property type="entry name" value="DUF2334"/>
</dbReference>
<gene>
    <name evidence="1" type="ORF">BU251_04180</name>
</gene>
<dbReference type="Gene3D" id="3.20.20.370">
    <property type="entry name" value="Glycoside hydrolase/deacetylase"/>
    <property type="match status" value="1"/>
</dbReference>
<dbReference type="EMBL" id="CP019384">
    <property type="protein sequence ID" value="QAT16985.1"/>
    <property type="molecule type" value="Genomic_DNA"/>
</dbReference>
<dbReference type="RefSeq" id="WP_164908859.1">
    <property type="nucleotide sequence ID" value="NZ_CP019384.1"/>
</dbReference>
<evidence type="ECO:0000313" key="2">
    <source>
        <dbReference type="Proteomes" id="UP000287243"/>
    </source>
</evidence>
<name>A0A410P447_VELA1</name>
<sequence>MNKFIFVRDDDVWRLSRSFRAFFDYCFDHDIPVVYAVIPAKMQPGLVRFLRKRKKEKPKMLDIVQHGWRHADHRLKNETVLGRGKYEFGPSRSYLVQRRDILEGRSKMIEAFRDDFVDAFVPPFHGYDKATLRIVEECDFGMFSARKKEIFPQGRVLSLPVDISIPAGDQAFDLRGFMNILWKRMKGPGRVVGVLSHHEKLGNVRLRQDTFTFLSALKKLQNEGVCRLTTFSRMRRQGDARGY</sequence>
<evidence type="ECO:0000313" key="1">
    <source>
        <dbReference type="EMBL" id="QAT16985.1"/>
    </source>
</evidence>